<organism evidence="1 2">
    <name type="scientific">Plasmodium ovale curtisi</name>
    <dbReference type="NCBI Taxonomy" id="864141"/>
    <lineage>
        <taxon>Eukaryota</taxon>
        <taxon>Sar</taxon>
        <taxon>Alveolata</taxon>
        <taxon>Apicomplexa</taxon>
        <taxon>Aconoidasida</taxon>
        <taxon>Haemosporida</taxon>
        <taxon>Plasmodiidae</taxon>
        <taxon>Plasmodium</taxon>
        <taxon>Plasmodium (Plasmodium)</taxon>
    </lineage>
</organism>
<sequence>MTCLEDAKNGDYGFFEKINYYREKAEAAEKTNKVEISIELDYCPDDEEMGCYYFLINDISPKIQSAHIICEQFKKIYNLLSNSKFEKEAGKLENNDYSFMNYWLNDKLRGKNTDLPMCVKEFYKKLKEINENYFKIKTLDEQLYNIERHDLDNMRNLYDLYNIKDKIMEAITEEFNEGKSLSCLGYTKECQKKYKEAIINCHGNCSYFYSLIKEFKSKYKNDLSNFAKNSSFSCKSEELFELPKYGVVLKEHEGVQTIRNGTLSVLLPVFGVFLMFKLSDKFTPFRQYILEKIKKRKSMLFDEEERDNELLLYTSDDDSSIFNDGEYNISYYNVRNY</sequence>
<dbReference type="AlphaFoldDB" id="A0A1A8X225"/>
<evidence type="ECO:0000313" key="2">
    <source>
        <dbReference type="Proteomes" id="UP000078546"/>
    </source>
</evidence>
<accession>A0A1A8X225</accession>
<reference evidence="2" key="1">
    <citation type="submission" date="2016-05" db="EMBL/GenBank/DDBJ databases">
        <authorList>
            <person name="Naeem Raeece"/>
        </authorList>
    </citation>
    <scope>NUCLEOTIDE SEQUENCE [LARGE SCALE GENOMIC DNA]</scope>
</reference>
<gene>
    <name evidence="1" type="ORF">POVCU1_051840</name>
</gene>
<dbReference type="EMBL" id="FLQV01001223">
    <property type="protein sequence ID" value="SBS99299.1"/>
    <property type="molecule type" value="Genomic_DNA"/>
</dbReference>
<proteinExistence type="predicted"/>
<dbReference type="Proteomes" id="UP000078546">
    <property type="component" value="Unassembled WGS sequence"/>
</dbReference>
<evidence type="ECO:0000313" key="1">
    <source>
        <dbReference type="EMBL" id="SBS99299.1"/>
    </source>
</evidence>
<protein>
    <submittedName>
        <fullName evidence="1">PIR Superfamily Protein</fullName>
    </submittedName>
</protein>
<name>A0A1A8X225_PLAOA</name>